<protein>
    <submittedName>
        <fullName evidence="1">Uncharacterized protein</fullName>
    </submittedName>
</protein>
<keyword evidence="2" id="KW-1185">Reference proteome</keyword>
<evidence type="ECO:0000313" key="2">
    <source>
        <dbReference type="Proteomes" id="UP001325680"/>
    </source>
</evidence>
<reference evidence="1 2" key="1">
    <citation type="submission" date="2023-12" db="EMBL/GenBank/DDBJ databases">
        <title>Genome sequencing and assembly of bacterial species from a model synthetic community.</title>
        <authorList>
            <person name="Hogle S.L."/>
        </authorList>
    </citation>
    <scope>NUCLEOTIDE SEQUENCE [LARGE SCALE GENOMIC DNA]</scope>
    <source>
        <strain evidence="1 2">HAMBI_3031</strain>
    </source>
</reference>
<dbReference type="Proteomes" id="UP001325680">
    <property type="component" value="Chromosome"/>
</dbReference>
<accession>A0ABZ0W6Q0</accession>
<dbReference type="EMBL" id="CP139960">
    <property type="protein sequence ID" value="WQD38963.1"/>
    <property type="molecule type" value="Genomic_DNA"/>
</dbReference>
<sequence>MSKPIILLLLIIYSSLTQSMAQPFLLKSKTKPSFSLKVYYGSKGKGAFVQYSGQKGIIPLRLKSYKLDSTDREYGQPDEQVYVWNEIVDGKTSGTYSLREGLRYITGAWYLRGRDNRKFDLEEPEKKEEYDGVGKYLLHGTLVEFNHFYNDTLIFRYPNKTVSVLILPEIIQPGGARQSHIADYNFDGYDDVGFSVADAGMGVYQQYVIYLYNPKYQQFDRLQEPEYNEKVKCSCLCDVAVDEKKKELTTSCRGGARWWHDVWRFKNGKLEWVNSRAEPMEE</sequence>
<gene>
    <name evidence="1" type="ORF">U0035_02235</name>
</gene>
<dbReference type="RefSeq" id="WP_114792555.1">
    <property type="nucleotide sequence ID" value="NZ_CP139960.1"/>
</dbReference>
<proteinExistence type="predicted"/>
<evidence type="ECO:0000313" key="1">
    <source>
        <dbReference type="EMBL" id="WQD38963.1"/>
    </source>
</evidence>
<organism evidence="1 2">
    <name type="scientific">Niabella yanshanensis</name>
    <dbReference type="NCBI Taxonomy" id="577386"/>
    <lineage>
        <taxon>Bacteria</taxon>
        <taxon>Pseudomonadati</taxon>
        <taxon>Bacteroidota</taxon>
        <taxon>Chitinophagia</taxon>
        <taxon>Chitinophagales</taxon>
        <taxon>Chitinophagaceae</taxon>
        <taxon>Niabella</taxon>
    </lineage>
</organism>
<dbReference type="NCBIfam" id="NF047539">
    <property type="entry name" value="XAC2610_fam"/>
    <property type="match status" value="1"/>
</dbReference>
<dbReference type="InterPro" id="IPR058087">
    <property type="entry name" value="XAC2610_dom"/>
</dbReference>
<name>A0ABZ0W6Q0_9BACT</name>